<proteinExistence type="predicted"/>
<dbReference type="OrthoDB" id="3017900at2759"/>
<protein>
    <submittedName>
        <fullName evidence="1">Uncharacterized protein</fullName>
    </submittedName>
</protein>
<dbReference type="AlphaFoldDB" id="A0A8H6I7K9"/>
<keyword evidence="2" id="KW-1185">Reference proteome</keyword>
<comment type="caution">
    <text evidence="1">The sequence shown here is derived from an EMBL/GenBank/DDBJ whole genome shotgun (WGS) entry which is preliminary data.</text>
</comment>
<sequence length="150" mass="15990">MALLTALQGTLSIPRASTEGALVLKSPLTVLAITPPTFFACQVARRGECDSLCDEGSNAFKACGTTANPDLCACTTDNYNLMQGCFECLILSAKGRQAALGSIDGESGGGTVEILEEKAQVEEKKFTDACAASGYQQWVIEWIVGYYCWE</sequence>
<reference evidence="1 2" key="1">
    <citation type="submission" date="2020-07" db="EMBL/GenBank/DDBJ databases">
        <title>Comparative genomics of pyrophilous fungi reveals a link between fire events and developmental genes.</title>
        <authorList>
            <consortium name="DOE Joint Genome Institute"/>
            <person name="Steindorff A.S."/>
            <person name="Carver A."/>
            <person name="Calhoun S."/>
            <person name="Stillman K."/>
            <person name="Liu H."/>
            <person name="Lipzen A."/>
            <person name="Pangilinan J."/>
            <person name="Labutti K."/>
            <person name="Bruns T.D."/>
            <person name="Grigoriev I.V."/>
        </authorList>
    </citation>
    <scope>NUCLEOTIDE SEQUENCE [LARGE SCALE GENOMIC DNA]</scope>
    <source>
        <strain evidence="1 2">CBS 144469</strain>
    </source>
</reference>
<dbReference type="Proteomes" id="UP000521943">
    <property type="component" value="Unassembled WGS sequence"/>
</dbReference>
<name>A0A8H6I7K9_9AGAR</name>
<accession>A0A8H6I7K9</accession>
<evidence type="ECO:0000313" key="1">
    <source>
        <dbReference type="EMBL" id="KAF6759312.1"/>
    </source>
</evidence>
<dbReference type="EMBL" id="JACGCI010000016">
    <property type="protein sequence ID" value="KAF6759312.1"/>
    <property type="molecule type" value="Genomic_DNA"/>
</dbReference>
<organism evidence="1 2">
    <name type="scientific">Ephemerocybe angulata</name>
    <dbReference type="NCBI Taxonomy" id="980116"/>
    <lineage>
        <taxon>Eukaryota</taxon>
        <taxon>Fungi</taxon>
        <taxon>Dikarya</taxon>
        <taxon>Basidiomycota</taxon>
        <taxon>Agaricomycotina</taxon>
        <taxon>Agaricomycetes</taxon>
        <taxon>Agaricomycetidae</taxon>
        <taxon>Agaricales</taxon>
        <taxon>Agaricineae</taxon>
        <taxon>Psathyrellaceae</taxon>
        <taxon>Ephemerocybe</taxon>
    </lineage>
</organism>
<gene>
    <name evidence="1" type="ORF">DFP72DRAFT_1102674</name>
</gene>
<evidence type="ECO:0000313" key="2">
    <source>
        <dbReference type="Proteomes" id="UP000521943"/>
    </source>
</evidence>